<gene>
    <name evidence="2" type="ORF">CRG98_028706</name>
</gene>
<evidence type="ECO:0000313" key="2">
    <source>
        <dbReference type="EMBL" id="PKI50908.1"/>
    </source>
</evidence>
<evidence type="ECO:0000313" key="3">
    <source>
        <dbReference type="Proteomes" id="UP000233551"/>
    </source>
</evidence>
<evidence type="ECO:0000256" key="1">
    <source>
        <dbReference type="SAM" id="MobiDB-lite"/>
    </source>
</evidence>
<feature type="compositionally biased region" description="Basic and acidic residues" evidence="1">
    <location>
        <begin position="71"/>
        <end position="86"/>
    </location>
</feature>
<dbReference type="AlphaFoldDB" id="A0A2I0J3V0"/>
<comment type="caution">
    <text evidence="2">The sequence shown here is derived from an EMBL/GenBank/DDBJ whole genome shotgun (WGS) entry which is preliminary data.</text>
</comment>
<feature type="region of interest" description="Disordered" evidence="1">
    <location>
        <begin position="47"/>
        <end position="163"/>
    </location>
</feature>
<dbReference type="Proteomes" id="UP000233551">
    <property type="component" value="Unassembled WGS sequence"/>
</dbReference>
<name>A0A2I0J3V0_PUNGR</name>
<sequence length="163" mass="18377">MGGKRYQSCRQAQKGGAYYGLWLHPLTGHATKEGQAVNTPFWPTGFLHENPRSKPGGSQRLSVNLRGTFTENRDCNDSRTPRDIQRALRKPRSQVPRPSRANGLWPEVTSQRSPNGQKGPPKRTLRRSKSNRGPRTLNSTPNVRTGQNRLSRRRVARTSVHTT</sequence>
<feature type="compositionally biased region" description="Basic residues" evidence="1">
    <location>
        <begin position="120"/>
        <end position="132"/>
    </location>
</feature>
<organism evidence="2 3">
    <name type="scientific">Punica granatum</name>
    <name type="common">Pomegranate</name>
    <dbReference type="NCBI Taxonomy" id="22663"/>
    <lineage>
        <taxon>Eukaryota</taxon>
        <taxon>Viridiplantae</taxon>
        <taxon>Streptophyta</taxon>
        <taxon>Embryophyta</taxon>
        <taxon>Tracheophyta</taxon>
        <taxon>Spermatophyta</taxon>
        <taxon>Magnoliopsida</taxon>
        <taxon>eudicotyledons</taxon>
        <taxon>Gunneridae</taxon>
        <taxon>Pentapetalae</taxon>
        <taxon>rosids</taxon>
        <taxon>malvids</taxon>
        <taxon>Myrtales</taxon>
        <taxon>Lythraceae</taxon>
        <taxon>Punica</taxon>
    </lineage>
</organism>
<accession>A0A2I0J3V0</accession>
<reference evidence="2 3" key="1">
    <citation type="submission" date="2017-11" db="EMBL/GenBank/DDBJ databases">
        <title>De-novo sequencing of pomegranate (Punica granatum L.) genome.</title>
        <authorList>
            <person name="Akparov Z."/>
            <person name="Amiraslanov A."/>
            <person name="Hajiyeva S."/>
            <person name="Abbasov M."/>
            <person name="Kaur K."/>
            <person name="Hamwieh A."/>
            <person name="Solovyev V."/>
            <person name="Salamov A."/>
            <person name="Braich B."/>
            <person name="Kosarev P."/>
            <person name="Mahmoud A."/>
            <person name="Hajiyev E."/>
            <person name="Babayeva S."/>
            <person name="Izzatullayeva V."/>
            <person name="Mammadov A."/>
            <person name="Mammadov A."/>
            <person name="Sharifova S."/>
            <person name="Ojaghi J."/>
            <person name="Eynullazada K."/>
            <person name="Bayramov B."/>
            <person name="Abdulazimova A."/>
            <person name="Shahmuradov I."/>
        </authorList>
    </citation>
    <scope>NUCLEOTIDE SEQUENCE [LARGE SCALE GENOMIC DNA]</scope>
    <source>
        <strain evidence="3">cv. AG2017</strain>
        <tissue evidence="2">Leaf</tissue>
    </source>
</reference>
<feature type="compositionally biased region" description="Polar residues" evidence="1">
    <location>
        <begin position="133"/>
        <end position="149"/>
    </location>
</feature>
<feature type="compositionally biased region" description="Polar residues" evidence="1">
    <location>
        <begin position="59"/>
        <end position="70"/>
    </location>
</feature>
<protein>
    <submittedName>
        <fullName evidence="2">Uncharacterized protein</fullName>
    </submittedName>
</protein>
<dbReference type="EMBL" id="PGOL01002072">
    <property type="protein sequence ID" value="PKI50908.1"/>
    <property type="molecule type" value="Genomic_DNA"/>
</dbReference>
<proteinExistence type="predicted"/>
<keyword evidence="3" id="KW-1185">Reference proteome</keyword>